<feature type="domain" description="DNA repair metallo-beta-lactamase" evidence="1">
    <location>
        <begin position="14"/>
        <end position="74"/>
    </location>
</feature>
<evidence type="ECO:0000313" key="2">
    <source>
        <dbReference type="EMBL" id="EFX81989.1"/>
    </source>
</evidence>
<proteinExistence type="predicted"/>
<reference evidence="2 3" key="1">
    <citation type="journal article" date="2011" name="Science">
        <title>The ecoresponsive genome of Daphnia pulex.</title>
        <authorList>
            <person name="Colbourne J.K."/>
            <person name="Pfrender M.E."/>
            <person name="Gilbert D."/>
            <person name="Thomas W.K."/>
            <person name="Tucker A."/>
            <person name="Oakley T.H."/>
            <person name="Tokishita S."/>
            <person name="Aerts A."/>
            <person name="Arnold G.J."/>
            <person name="Basu M.K."/>
            <person name="Bauer D.J."/>
            <person name="Caceres C.E."/>
            <person name="Carmel L."/>
            <person name="Casola C."/>
            <person name="Choi J.H."/>
            <person name="Detter J.C."/>
            <person name="Dong Q."/>
            <person name="Dusheyko S."/>
            <person name="Eads B.D."/>
            <person name="Frohlich T."/>
            <person name="Geiler-Samerotte K.A."/>
            <person name="Gerlach D."/>
            <person name="Hatcher P."/>
            <person name="Jogdeo S."/>
            <person name="Krijgsveld J."/>
            <person name="Kriventseva E.V."/>
            <person name="Kultz D."/>
            <person name="Laforsch C."/>
            <person name="Lindquist E."/>
            <person name="Lopez J."/>
            <person name="Manak J.R."/>
            <person name="Muller J."/>
            <person name="Pangilinan J."/>
            <person name="Patwardhan R.P."/>
            <person name="Pitluck S."/>
            <person name="Pritham E.J."/>
            <person name="Rechtsteiner A."/>
            <person name="Rho M."/>
            <person name="Rogozin I.B."/>
            <person name="Sakarya O."/>
            <person name="Salamov A."/>
            <person name="Schaack S."/>
            <person name="Shapiro H."/>
            <person name="Shiga Y."/>
            <person name="Skalitzky C."/>
            <person name="Smith Z."/>
            <person name="Souvorov A."/>
            <person name="Sung W."/>
            <person name="Tang Z."/>
            <person name="Tsuchiya D."/>
            <person name="Tu H."/>
            <person name="Vos H."/>
            <person name="Wang M."/>
            <person name="Wolf Y.I."/>
            <person name="Yamagata H."/>
            <person name="Yamada T."/>
            <person name="Ye Y."/>
            <person name="Shaw J.R."/>
            <person name="Andrews J."/>
            <person name="Crease T.J."/>
            <person name="Tang H."/>
            <person name="Lucas S.M."/>
            <person name="Robertson H.M."/>
            <person name="Bork P."/>
            <person name="Koonin E.V."/>
            <person name="Zdobnov E.M."/>
            <person name="Grigoriev I.V."/>
            <person name="Lynch M."/>
            <person name="Boore J.L."/>
        </authorList>
    </citation>
    <scope>NUCLEOTIDE SEQUENCE [LARGE SCALE GENOMIC DNA]</scope>
</reference>
<protein>
    <recommendedName>
        <fullName evidence="1">DNA repair metallo-beta-lactamase domain-containing protein</fullName>
    </recommendedName>
</protein>
<gene>
    <name evidence="2" type="ORF">DAPPUDRAFT_241744</name>
</gene>
<dbReference type="OrthoDB" id="262529at2759"/>
<dbReference type="Proteomes" id="UP000000305">
    <property type="component" value="Unassembled WGS sequence"/>
</dbReference>
<name>E9GEZ6_DAPPU</name>
<dbReference type="EMBL" id="GL732541">
    <property type="protein sequence ID" value="EFX81989.1"/>
    <property type="molecule type" value="Genomic_DNA"/>
</dbReference>
<keyword evidence="3" id="KW-1185">Reference proteome</keyword>
<evidence type="ECO:0000313" key="3">
    <source>
        <dbReference type="Proteomes" id="UP000000305"/>
    </source>
</evidence>
<organism evidence="2 3">
    <name type="scientific">Daphnia pulex</name>
    <name type="common">Water flea</name>
    <dbReference type="NCBI Taxonomy" id="6669"/>
    <lineage>
        <taxon>Eukaryota</taxon>
        <taxon>Metazoa</taxon>
        <taxon>Ecdysozoa</taxon>
        <taxon>Arthropoda</taxon>
        <taxon>Crustacea</taxon>
        <taxon>Branchiopoda</taxon>
        <taxon>Diplostraca</taxon>
        <taxon>Cladocera</taxon>
        <taxon>Anomopoda</taxon>
        <taxon>Daphniidae</taxon>
        <taxon>Daphnia</taxon>
    </lineage>
</organism>
<dbReference type="InterPro" id="IPR011084">
    <property type="entry name" value="DRMBL"/>
</dbReference>
<dbReference type="HOGENOM" id="CLU_2212544_0_0_1"/>
<dbReference type="InParanoid" id="E9GEZ6"/>
<accession>E9GEZ6</accession>
<dbReference type="AlphaFoldDB" id="E9GEZ6"/>
<dbReference type="Pfam" id="PF07522">
    <property type="entry name" value="DRMBL"/>
    <property type="match status" value="1"/>
</dbReference>
<dbReference type="KEGG" id="dpx:DAPPUDRAFT_241744"/>
<evidence type="ECO:0000259" key="1">
    <source>
        <dbReference type="Pfam" id="PF07522"/>
    </source>
</evidence>
<sequence>MSSKKQSPCFKDSNKVLTIRLSTQWHLMAGKNIDNRVLVGEEGGIQRVLFSMHSSLEEIQDMVQTLQPRKVTPIAKPDLVTKEKIAQLLNCKVAMPTSRFRSRNHDD</sequence>